<dbReference type="RefSeq" id="WP_011499868.1">
    <property type="nucleotide sequence ID" value="NC_007955.1"/>
</dbReference>
<dbReference type="PANTHER" id="PTHR30408:SF12">
    <property type="entry name" value="TYPE I RESTRICTION ENZYME MJAVIII SPECIFICITY SUBUNIT"/>
    <property type="match status" value="1"/>
</dbReference>
<evidence type="ECO:0000313" key="6">
    <source>
        <dbReference type="EMBL" id="ABE52725.1"/>
    </source>
</evidence>
<organism evidence="6 7">
    <name type="scientific">Methanococcoides burtonii (strain DSM 6242 / NBRC 107633 / OCM 468 / ACE-M)</name>
    <dbReference type="NCBI Taxonomy" id="259564"/>
    <lineage>
        <taxon>Archaea</taxon>
        <taxon>Methanobacteriati</taxon>
        <taxon>Methanobacteriota</taxon>
        <taxon>Stenosarchaea group</taxon>
        <taxon>Methanomicrobia</taxon>
        <taxon>Methanosarcinales</taxon>
        <taxon>Methanosarcinaceae</taxon>
        <taxon>Methanococcoides</taxon>
    </lineage>
</organism>
<feature type="domain" description="Type I restriction modification DNA specificity" evidence="5">
    <location>
        <begin position="220"/>
        <end position="375"/>
    </location>
</feature>
<feature type="coiled-coil region" evidence="4">
    <location>
        <begin position="175"/>
        <end position="202"/>
    </location>
</feature>
<keyword evidence="7" id="KW-1185">Reference proteome</keyword>
<dbReference type="EMBL" id="CP000300">
    <property type="protein sequence ID" value="ABE52725.1"/>
    <property type="molecule type" value="Genomic_DNA"/>
</dbReference>
<name>Q12V01_METBU</name>
<dbReference type="KEGG" id="mbu:Mbur_1842"/>
<dbReference type="InterPro" id="IPR000055">
    <property type="entry name" value="Restrct_endonuc_typeI_TRD"/>
</dbReference>
<dbReference type="Gene3D" id="1.10.287.1120">
    <property type="entry name" value="Bipartite methylase S protein"/>
    <property type="match status" value="1"/>
</dbReference>
<evidence type="ECO:0000256" key="3">
    <source>
        <dbReference type="ARBA" id="ARBA00023125"/>
    </source>
</evidence>
<dbReference type="InterPro" id="IPR044946">
    <property type="entry name" value="Restrct_endonuc_typeI_TRD_sf"/>
</dbReference>
<dbReference type="AlphaFoldDB" id="Q12V01"/>
<reference evidence="7" key="1">
    <citation type="journal article" date="2009" name="ISME J.">
        <title>The genome sequence of the psychrophilic archaeon, Methanococcoides burtonii: the role of genome evolution in cold adaptation.</title>
        <authorList>
            <person name="Allen M.A."/>
            <person name="Lauro F.M."/>
            <person name="Williams T.J."/>
            <person name="Burg D."/>
            <person name="Siddiqui K.S."/>
            <person name="De Francisci D."/>
            <person name="Chong K.W."/>
            <person name="Pilak O."/>
            <person name="Chew H.H."/>
            <person name="De Maere M.Z."/>
            <person name="Ting L."/>
            <person name="Katrib M."/>
            <person name="Ng C."/>
            <person name="Sowers K.R."/>
            <person name="Galperin M.Y."/>
            <person name="Anderson I.J."/>
            <person name="Ivanova N."/>
            <person name="Dalin E."/>
            <person name="Martinez M."/>
            <person name="Lapidus A."/>
            <person name="Hauser L."/>
            <person name="Land M."/>
            <person name="Thomas T."/>
            <person name="Cavicchioli R."/>
        </authorList>
    </citation>
    <scope>NUCLEOTIDE SEQUENCE [LARGE SCALE GENOMIC DNA]</scope>
    <source>
        <strain evidence="7">DSM 6242 / NBRC 107633 / OCM 468 / ACE-M</strain>
    </source>
</reference>
<dbReference type="HOGENOM" id="CLU_021095_0_3_2"/>
<comment type="similarity">
    <text evidence="1">Belongs to the type-I restriction system S methylase family.</text>
</comment>
<accession>Q12V01</accession>
<protein>
    <submittedName>
        <fullName evidence="6">Restriction modification system DNA specificity subunit</fullName>
    </submittedName>
</protein>
<dbReference type="STRING" id="259564.Mbur_1842"/>
<dbReference type="REBASE" id="12211">
    <property type="entry name" value="S.MbuDORF1843P"/>
</dbReference>
<dbReference type="SUPFAM" id="SSF116734">
    <property type="entry name" value="DNA methylase specificity domain"/>
    <property type="match status" value="2"/>
</dbReference>
<gene>
    <name evidence="6" type="ordered locus">Mbur_1842</name>
</gene>
<dbReference type="PANTHER" id="PTHR30408">
    <property type="entry name" value="TYPE-1 RESTRICTION ENZYME ECOKI SPECIFICITY PROTEIN"/>
    <property type="match status" value="1"/>
</dbReference>
<sequence>MSSNVPQLRFPEFEEEWEEKKLGEVFIEVNEKVGQRNLETYSITAGQGFVSQKEKFGRDISGQQNAKYTALQVNQFAYNKGNSKKYKYGCVYLNTTDKQIAVPNVFISFKLIDNEMSSVFYAKLFENHYLDKGLRQIISSSARMDGLLNVNKKYFFQLKIIVPTTPEQHKIAIFLTSVDEKLQALKKKKELLEQYKKGAMQKLFSQELRFKQDDGSAFPDWEEKKLGDIFDIKAGGDIDKSKVSDIKTGLYRYPIYSNSEKEKGLFGYSNSYSISEKCLTVTGRGRLGIAHARFENFYPIVRLLVLIPKIPANVVFYENIINQLNFAIESTGVPQLTSPQISSYKVHYPSFTEQEKIADFLSSIDGSIENVGKQIEASQEWKKGLLQKMFV</sequence>
<dbReference type="InterPro" id="IPR052021">
    <property type="entry name" value="Type-I_RS_S_subunit"/>
</dbReference>
<dbReference type="GO" id="GO:0003677">
    <property type="term" value="F:DNA binding"/>
    <property type="evidence" value="ECO:0007669"/>
    <property type="project" value="UniProtKB-KW"/>
</dbReference>
<dbReference type="GO" id="GO:0009307">
    <property type="term" value="P:DNA restriction-modification system"/>
    <property type="evidence" value="ECO:0007669"/>
    <property type="project" value="UniProtKB-KW"/>
</dbReference>
<dbReference type="Pfam" id="PF01420">
    <property type="entry name" value="Methylase_S"/>
    <property type="match status" value="2"/>
</dbReference>
<evidence type="ECO:0000259" key="5">
    <source>
        <dbReference type="Pfam" id="PF01420"/>
    </source>
</evidence>
<evidence type="ECO:0000256" key="4">
    <source>
        <dbReference type="SAM" id="Coils"/>
    </source>
</evidence>
<dbReference type="GeneID" id="25393181"/>
<evidence type="ECO:0000256" key="2">
    <source>
        <dbReference type="ARBA" id="ARBA00022747"/>
    </source>
</evidence>
<evidence type="ECO:0000313" key="7">
    <source>
        <dbReference type="Proteomes" id="UP000001979"/>
    </source>
</evidence>
<dbReference type="Gene3D" id="3.90.220.20">
    <property type="entry name" value="DNA methylase specificity domains"/>
    <property type="match status" value="2"/>
</dbReference>
<dbReference type="OrthoDB" id="84651at2157"/>
<feature type="domain" description="Type I restriction modification DNA specificity" evidence="5">
    <location>
        <begin position="15"/>
        <end position="193"/>
    </location>
</feature>
<dbReference type="Proteomes" id="UP000001979">
    <property type="component" value="Chromosome"/>
</dbReference>
<keyword evidence="4" id="KW-0175">Coiled coil</keyword>
<keyword evidence="3" id="KW-0238">DNA-binding</keyword>
<proteinExistence type="inferred from homology"/>
<keyword evidence="2" id="KW-0680">Restriction system</keyword>
<evidence type="ECO:0000256" key="1">
    <source>
        <dbReference type="ARBA" id="ARBA00010923"/>
    </source>
</evidence>